<comment type="caution">
    <text evidence="1">The sequence shown here is derived from an EMBL/GenBank/DDBJ whole genome shotgun (WGS) entry which is preliminary data.</text>
</comment>
<name>A0A8S1K5P4_9CILI</name>
<proteinExistence type="predicted"/>
<evidence type="ECO:0000313" key="2">
    <source>
        <dbReference type="Proteomes" id="UP000692954"/>
    </source>
</evidence>
<dbReference type="EMBL" id="CAJJDN010000002">
    <property type="protein sequence ID" value="CAD8047636.1"/>
    <property type="molecule type" value="Genomic_DNA"/>
</dbReference>
<gene>
    <name evidence="1" type="ORF">PSON_ATCC_30995.1.T0020540</name>
</gene>
<protein>
    <submittedName>
        <fullName evidence="1">Uncharacterized protein</fullName>
    </submittedName>
</protein>
<dbReference type="Proteomes" id="UP000692954">
    <property type="component" value="Unassembled WGS sequence"/>
</dbReference>
<keyword evidence="2" id="KW-1185">Reference proteome</keyword>
<dbReference type="AlphaFoldDB" id="A0A8S1K5P4"/>
<evidence type="ECO:0000313" key="1">
    <source>
        <dbReference type="EMBL" id="CAD8047636.1"/>
    </source>
</evidence>
<sequence length="134" mass="16592">MSKNYMSNRRRNYVWIRQIFIHYSYQNSFILELLQMKLQPCQFQQKKTKNINQVDQKKLQCFKDQKLYLFQNLFVHFIFEEIFHVILNFPIQKTIDRTIIGMKLIKCQYNLRNSYQSLLRQFTMCQQLNKFNDS</sequence>
<accession>A0A8S1K5P4</accession>
<reference evidence="1" key="1">
    <citation type="submission" date="2021-01" db="EMBL/GenBank/DDBJ databases">
        <authorList>
            <consortium name="Genoscope - CEA"/>
            <person name="William W."/>
        </authorList>
    </citation>
    <scope>NUCLEOTIDE SEQUENCE</scope>
</reference>
<organism evidence="1 2">
    <name type="scientific">Paramecium sonneborni</name>
    <dbReference type="NCBI Taxonomy" id="65129"/>
    <lineage>
        <taxon>Eukaryota</taxon>
        <taxon>Sar</taxon>
        <taxon>Alveolata</taxon>
        <taxon>Ciliophora</taxon>
        <taxon>Intramacronucleata</taxon>
        <taxon>Oligohymenophorea</taxon>
        <taxon>Peniculida</taxon>
        <taxon>Parameciidae</taxon>
        <taxon>Paramecium</taxon>
    </lineage>
</organism>